<comment type="similarity">
    <text evidence="2">Belongs to the TTC19 family.</text>
</comment>
<dbReference type="InterPro" id="IPR019734">
    <property type="entry name" value="TPR_rpt"/>
</dbReference>
<dbReference type="CTD" id="54902"/>
<keyword evidence="6" id="KW-0496">Mitochondrion</keyword>
<keyword evidence="4" id="KW-0802">TPR repeat</keyword>
<evidence type="ECO:0000313" key="7">
    <source>
        <dbReference type="Proteomes" id="UP000504635"/>
    </source>
</evidence>
<dbReference type="InParanoid" id="A0A6J2X6N4"/>
<evidence type="ECO:0000313" key="8">
    <source>
        <dbReference type="RefSeq" id="XP_030746665.1"/>
    </source>
</evidence>
<dbReference type="RefSeq" id="XP_030746665.1">
    <property type="nucleotide sequence ID" value="XM_030890805.1"/>
</dbReference>
<accession>A0A6J2X6N4</accession>
<dbReference type="OrthoDB" id="5986190at2759"/>
<evidence type="ECO:0000256" key="6">
    <source>
        <dbReference type="ARBA" id="ARBA00023128"/>
    </source>
</evidence>
<gene>
    <name evidence="8" type="primary">LOC115875379</name>
</gene>
<comment type="subcellular location">
    <subcellularLocation>
        <location evidence="1">Mitochondrion</location>
    </subcellularLocation>
</comment>
<dbReference type="PANTHER" id="PTHR13143:SF6">
    <property type="entry name" value="TETRATRICOPEPTIDE REPEAT PROTEIN 19, MITOCHONDRIAL"/>
    <property type="match status" value="1"/>
</dbReference>
<dbReference type="GeneID" id="115875379"/>
<evidence type="ECO:0000256" key="1">
    <source>
        <dbReference type="ARBA" id="ARBA00004173"/>
    </source>
</evidence>
<dbReference type="Gene3D" id="1.25.40.10">
    <property type="entry name" value="Tetratricopeptide repeat domain"/>
    <property type="match status" value="2"/>
</dbReference>
<keyword evidence="7" id="KW-1185">Reference proteome</keyword>
<dbReference type="GO" id="GO:0005743">
    <property type="term" value="C:mitochondrial inner membrane"/>
    <property type="evidence" value="ECO:0007669"/>
    <property type="project" value="TreeGrafter"/>
</dbReference>
<dbReference type="SUPFAM" id="SSF48452">
    <property type="entry name" value="TPR-like"/>
    <property type="match status" value="2"/>
</dbReference>
<dbReference type="KEGG" id="soy:115875379"/>
<evidence type="ECO:0000256" key="2">
    <source>
        <dbReference type="ARBA" id="ARBA00008219"/>
    </source>
</evidence>
<keyword evidence="5" id="KW-0809">Transit peptide</keyword>
<dbReference type="Pfam" id="PF13424">
    <property type="entry name" value="TPR_12"/>
    <property type="match status" value="1"/>
</dbReference>
<dbReference type="Proteomes" id="UP000504635">
    <property type="component" value="Unplaced"/>
</dbReference>
<dbReference type="FunCoup" id="A0A6J2X6N4">
    <property type="interactions" value="1108"/>
</dbReference>
<dbReference type="InterPro" id="IPR040395">
    <property type="entry name" value="TTC19"/>
</dbReference>
<protein>
    <submittedName>
        <fullName evidence="8">Tetratricopeptide repeat protein 19 homolog, mitochondrial</fullName>
    </submittedName>
</protein>
<dbReference type="GO" id="GO:0034551">
    <property type="term" value="P:mitochondrial respiratory chain complex III assembly"/>
    <property type="evidence" value="ECO:0007669"/>
    <property type="project" value="InterPro"/>
</dbReference>
<dbReference type="PANTHER" id="PTHR13143">
    <property type="entry name" value="TETRATRICOPEPTIDE REPEAT PROTEIN 19"/>
    <property type="match status" value="1"/>
</dbReference>
<dbReference type="AlphaFoldDB" id="A0A6J2X6N4"/>
<dbReference type="InterPro" id="IPR011990">
    <property type="entry name" value="TPR-like_helical_dom_sf"/>
</dbReference>
<evidence type="ECO:0000256" key="4">
    <source>
        <dbReference type="ARBA" id="ARBA00022803"/>
    </source>
</evidence>
<keyword evidence="3" id="KW-0677">Repeat</keyword>
<evidence type="ECO:0000256" key="5">
    <source>
        <dbReference type="ARBA" id="ARBA00022946"/>
    </source>
</evidence>
<sequence length="350" mass="40567">MLKICKVLLKNPQNCRILWSANQKISFKHRLNLWSVKLHNVTFNFPKLSDSYYYKFNKHPSLIFAISILTWLGFAKDDEEKESELIMTLKRAVLCKQREQYDKAEQMLHLALRLAQQQMNDQGILYCYDLMGNLAFDTYELDKAEKLFVSVLQLLLSKGTPEDDLKVIHISLKLARICQLKADTEKADIGYRWCLEQIDKHKDANENAKVLYGVINDWYAQYLLDIGDTKKALNHLNEAHKVCQEFHGENSEKSMLLLNDLGITSFRAEDYDKAETYLQEAVTMGNKLEDKTHLGVVHANLGLILLQKGILKEAEKCCRLGWKLGKKYENTESVEQSNYCLEQIKLHAEK</sequence>
<name>A0A6J2X6N4_SITOR</name>
<dbReference type="SMART" id="SM00028">
    <property type="entry name" value="TPR"/>
    <property type="match status" value="3"/>
</dbReference>
<proteinExistence type="inferred from homology"/>
<reference evidence="8" key="1">
    <citation type="submission" date="2025-08" db="UniProtKB">
        <authorList>
            <consortium name="RefSeq"/>
        </authorList>
    </citation>
    <scope>IDENTIFICATION</scope>
    <source>
        <tissue evidence="8">Gonads</tissue>
    </source>
</reference>
<organism evidence="7 8">
    <name type="scientific">Sitophilus oryzae</name>
    <name type="common">Rice weevil</name>
    <name type="synonym">Curculio oryzae</name>
    <dbReference type="NCBI Taxonomy" id="7048"/>
    <lineage>
        <taxon>Eukaryota</taxon>
        <taxon>Metazoa</taxon>
        <taxon>Ecdysozoa</taxon>
        <taxon>Arthropoda</taxon>
        <taxon>Hexapoda</taxon>
        <taxon>Insecta</taxon>
        <taxon>Pterygota</taxon>
        <taxon>Neoptera</taxon>
        <taxon>Endopterygota</taxon>
        <taxon>Coleoptera</taxon>
        <taxon>Polyphaga</taxon>
        <taxon>Cucujiformia</taxon>
        <taxon>Curculionidae</taxon>
        <taxon>Dryophthorinae</taxon>
        <taxon>Sitophilus</taxon>
    </lineage>
</organism>
<evidence type="ECO:0000256" key="3">
    <source>
        <dbReference type="ARBA" id="ARBA00022737"/>
    </source>
</evidence>